<dbReference type="InterPro" id="IPR014755">
    <property type="entry name" value="Cu-Rt/internalin_Ig-like"/>
</dbReference>
<dbReference type="OrthoDB" id="8730513at2"/>
<evidence type="ECO:0000313" key="5">
    <source>
        <dbReference type="Proteomes" id="UP000475582"/>
    </source>
</evidence>
<feature type="domain" description="SbsA Ig-like" evidence="2">
    <location>
        <begin position="469"/>
        <end position="577"/>
    </location>
</feature>
<dbReference type="Pfam" id="PF13205">
    <property type="entry name" value="Big_5"/>
    <property type="match status" value="1"/>
</dbReference>
<evidence type="ECO:0000256" key="1">
    <source>
        <dbReference type="ARBA" id="ARBA00022729"/>
    </source>
</evidence>
<accession>A0A6L6PSA5</accession>
<dbReference type="InterPro" id="IPR013783">
    <property type="entry name" value="Ig-like_fold"/>
</dbReference>
<evidence type="ECO:0000259" key="3">
    <source>
        <dbReference type="Pfam" id="PF19077"/>
    </source>
</evidence>
<reference evidence="4 5" key="1">
    <citation type="submission" date="2019-11" db="EMBL/GenBank/DDBJ databases">
        <title>Type strains purchased from KCTC, JCM and DSMZ.</title>
        <authorList>
            <person name="Lu H."/>
        </authorList>
    </citation>
    <scope>NUCLEOTIDE SEQUENCE [LARGE SCALE GENOMIC DNA]</scope>
    <source>
        <strain evidence="4 5">KCTC 22382</strain>
    </source>
</reference>
<dbReference type="Proteomes" id="UP000475582">
    <property type="component" value="Unassembled WGS sequence"/>
</dbReference>
<evidence type="ECO:0000313" key="4">
    <source>
        <dbReference type="EMBL" id="MTV41115.1"/>
    </source>
</evidence>
<feature type="domain" description="Bacterial Ig-like" evidence="3">
    <location>
        <begin position="246"/>
        <end position="341"/>
    </location>
</feature>
<sequence length="988" mass="100199">MTAPALTSVSASGTTITLTFDTAVAQGDGAFVISDGNSQSYITGGGLSTRIIGATDTRSIDSANFDLVTYSDTTVVLHLSEALKAGVNYSVTMGRGTVHNASLEGNDKISSTALYKFTAAGAAIDTPSAVVDSTINFTDTGSADYITASADQVLSGHYTGTLGANDFIQVSLDNGASWYKATVDTGANTWSFEGEINVDNLTAGSGGALNGGLLARVSNTAGGSSAQASHSYVYNSHPIDIAVSSSFTFSDDTGSSATDLITKTTAQTINGTYSGTLDAGQFMQVSVDGGTSWTSVTASAGSWHTTGTINLNAGTNYVQARVVDGAGNTSGVGSAEYTLDTSGLTLSGRALTLPGSTDSGVSSSDAITNSAAKVTLNVAGLHGVHAGDTIQIVDTSASSTVVGSYVITDADLYYGDDYFTVAKFDPTGRDTVDITLGSLSNGDHTLAARIVDAAGNIGTASATKTVTIDAAAPILSTTSPLEHAGSVATDLTQLTFTFNENIVIEDDTIVYITDDNNSDNSQEVTLSSSDISGKVLTITLSSALTSGTSYTVQGAIISDLAGNAGVTGDTPMLHFTTAGTYGGGSLPAPISASYTDTAPTYDTDDGSSLHTDGVTSNNIIRVKDVAASGTWSYRTSATGIWKAGNSDNFFILADGTYAMDSIQVKQTVDGVDSAIFTINETLVIDTVASSASVAGFTFSSGVGSINGLVTGSTDFSNEFVEVTFDHGASWVQATTTYVSDGTSSWTASGTLGNEYGLRLSDKAGNLTGIAGATEYTSLFYLANDGVNYSHADDNYTSVRGGAGTDTITVGNHASVVSLGGDTITTGDNAQVTVDANATVTTGDGMNTVIAGDHANITTGSGADYITLTSLTGAVVHAGAGKDTLQLSNDTVFSLSSLSTSSGIDVIDFIHGGTNGVTILSASTVQNLTDSNQLTINNTGGGSTTVSMDSLVWHADGTSGGYNVYHNSANTVAVLVGVGITVDLEPFTA</sequence>
<dbReference type="InterPro" id="IPR032812">
    <property type="entry name" value="SbsA_Ig"/>
</dbReference>
<dbReference type="EMBL" id="WNKY01000048">
    <property type="protein sequence ID" value="MTV41115.1"/>
    <property type="molecule type" value="Genomic_DNA"/>
</dbReference>
<dbReference type="AlphaFoldDB" id="A0A6L6PSA5"/>
<evidence type="ECO:0008006" key="6">
    <source>
        <dbReference type="Google" id="ProtNLM"/>
    </source>
</evidence>
<organism evidence="4 5">
    <name type="scientific">Duganella radicis</name>
    <dbReference type="NCBI Taxonomy" id="551988"/>
    <lineage>
        <taxon>Bacteria</taxon>
        <taxon>Pseudomonadati</taxon>
        <taxon>Pseudomonadota</taxon>
        <taxon>Betaproteobacteria</taxon>
        <taxon>Burkholderiales</taxon>
        <taxon>Oxalobacteraceae</taxon>
        <taxon>Telluria group</taxon>
        <taxon>Duganella</taxon>
    </lineage>
</organism>
<comment type="caution">
    <text evidence="4">The sequence shown here is derived from an EMBL/GenBank/DDBJ whole genome shotgun (WGS) entry which is preliminary data.</text>
</comment>
<protein>
    <recommendedName>
        <fullName evidence="6">SbsA Ig-like domain-containing protein</fullName>
    </recommendedName>
</protein>
<keyword evidence="1" id="KW-0732">Signal</keyword>
<gene>
    <name evidence="4" type="ORF">GM676_26490</name>
</gene>
<dbReference type="Gene3D" id="2.60.40.10">
    <property type="entry name" value="Immunoglobulins"/>
    <property type="match status" value="2"/>
</dbReference>
<proteinExistence type="predicted"/>
<name>A0A6L6PSA5_9BURK</name>
<dbReference type="RefSeq" id="WP_155467201.1">
    <property type="nucleotide sequence ID" value="NZ_WNKY01000048.1"/>
</dbReference>
<evidence type="ECO:0000259" key="2">
    <source>
        <dbReference type="Pfam" id="PF13205"/>
    </source>
</evidence>
<keyword evidence="5" id="KW-1185">Reference proteome</keyword>
<dbReference type="Pfam" id="PF19077">
    <property type="entry name" value="Big_13"/>
    <property type="match status" value="1"/>
</dbReference>
<dbReference type="Gene3D" id="2.60.40.1220">
    <property type="match status" value="1"/>
</dbReference>
<dbReference type="InterPro" id="IPR044016">
    <property type="entry name" value="Big_13"/>
</dbReference>